<evidence type="ECO:0000256" key="1">
    <source>
        <dbReference type="SAM" id="SignalP"/>
    </source>
</evidence>
<dbReference type="AlphaFoldDB" id="A0ABD3Y185"/>
<keyword evidence="3" id="KW-1185">Reference proteome</keyword>
<name>A0ABD3Y185_SINWO</name>
<evidence type="ECO:0000313" key="2">
    <source>
        <dbReference type="EMBL" id="KAL3892247.1"/>
    </source>
</evidence>
<organism evidence="2 3">
    <name type="scientific">Sinanodonta woodiana</name>
    <name type="common">Chinese pond mussel</name>
    <name type="synonym">Anodonta woodiana</name>
    <dbReference type="NCBI Taxonomy" id="1069815"/>
    <lineage>
        <taxon>Eukaryota</taxon>
        <taxon>Metazoa</taxon>
        <taxon>Spiralia</taxon>
        <taxon>Lophotrochozoa</taxon>
        <taxon>Mollusca</taxon>
        <taxon>Bivalvia</taxon>
        <taxon>Autobranchia</taxon>
        <taxon>Heteroconchia</taxon>
        <taxon>Palaeoheterodonta</taxon>
        <taxon>Unionida</taxon>
        <taxon>Unionoidea</taxon>
        <taxon>Unionidae</taxon>
        <taxon>Unioninae</taxon>
        <taxon>Sinanodonta</taxon>
    </lineage>
</organism>
<feature type="non-terminal residue" evidence="2">
    <location>
        <position position="1"/>
    </location>
</feature>
<reference evidence="2 3" key="1">
    <citation type="submission" date="2024-11" db="EMBL/GenBank/DDBJ databases">
        <title>Chromosome-level genome assembly of the freshwater bivalve Anodonta woodiana.</title>
        <authorList>
            <person name="Chen X."/>
        </authorList>
    </citation>
    <scope>NUCLEOTIDE SEQUENCE [LARGE SCALE GENOMIC DNA]</scope>
    <source>
        <strain evidence="2">MN2024</strain>
        <tissue evidence="2">Gills</tissue>
    </source>
</reference>
<gene>
    <name evidence="2" type="ORF">ACJMK2_004475</name>
</gene>
<sequence length="77" mass="8706">QVMVKMRSFSLIFILLLILVAETDGQMCRYRFGLCHDVGDIRGRCIDSGGRCVRISGRTACRCHLGFNRQTCPDEIP</sequence>
<evidence type="ECO:0000313" key="3">
    <source>
        <dbReference type="Proteomes" id="UP001634394"/>
    </source>
</evidence>
<keyword evidence="1" id="KW-0732">Signal</keyword>
<proteinExistence type="predicted"/>
<dbReference type="Proteomes" id="UP001634394">
    <property type="component" value="Unassembled WGS sequence"/>
</dbReference>
<comment type="caution">
    <text evidence="2">The sequence shown here is derived from an EMBL/GenBank/DDBJ whole genome shotgun (WGS) entry which is preliminary data.</text>
</comment>
<dbReference type="EMBL" id="JBJQND010000001">
    <property type="protein sequence ID" value="KAL3892247.1"/>
    <property type="molecule type" value="Genomic_DNA"/>
</dbReference>
<protein>
    <recommendedName>
        <fullName evidence="4">EGF-like domain-containing protein</fullName>
    </recommendedName>
</protein>
<accession>A0ABD3Y185</accession>
<feature type="chain" id="PRO_5044790221" description="EGF-like domain-containing protein" evidence="1">
    <location>
        <begin position="26"/>
        <end position="77"/>
    </location>
</feature>
<feature type="signal peptide" evidence="1">
    <location>
        <begin position="1"/>
        <end position="25"/>
    </location>
</feature>
<evidence type="ECO:0008006" key="4">
    <source>
        <dbReference type="Google" id="ProtNLM"/>
    </source>
</evidence>